<dbReference type="InterPro" id="IPR002401">
    <property type="entry name" value="Cyt_P450_E_grp-I"/>
</dbReference>
<evidence type="ECO:0000313" key="8">
    <source>
        <dbReference type="EMBL" id="KAK4804458.1"/>
    </source>
</evidence>
<gene>
    <name evidence="8" type="ORF">SAY86_004275</name>
</gene>
<evidence type="ECO:0000313" key="9">
    <source>
        <dbReference type="Proteomes" id="UP001346149"/>
    </source>
</evidence>
<comment type="similarity">
    <text evidence="1 6">Belongs to the cytochrome P450 family.</text>
</comment>
<feature type="binding site" description="axial binding residue" evidence="5">
    <location>
        <position position="444"/>
    </location>
    <ligand>
        <name>heme</name>
        <dbReference type="ChEBI" id="CHEBI:30413"/>
    </ligand>
    <ligandPart>
        <name>Fe</name>
        <dbReference type="ChEBI" id="CHEBI:18248"/>
    </ligandPart>
</feature>
<organism evidence="8 9">
    <name type="scientific">Trapa natans</name>
    <name type="common">Water chestnut</name>
    <dbReference type="NCBI Taxonomy" id="22666"/>
    <lineage>
        <taxon>Eukaryota</taxon>
        <taxon>Viridiplantae</taxon>
        <taxon>Streptophyta</taxon>
        <taxon>Embryophyta</taxon>
        <taxon>Tracheophyta</taxon>
        <taxon>Spermatophyta</taxon>
        <taxon>Magnoliopsida</taxon>
        <taxon>eudicotyledons</taxon>
        <taxon>Gunneridae</taxon>
        <taxon>Pentapetalae</taxon>
        <taxon>rosids</taxon>
        <taxon>malvids</taxon>
        <taxon>Myrtales</taxon>
        <taxon>Lythraceae</taxon>
        <taxon>Trapa</taxon>
    </lineage>
</organism>
<dbReference type="EMBL" id="JAXQNO010000001">
    <property type="protein sequence ID" value="KAK4804458.1"/>
    <property type="molecule type" value="Genomic_DNA"/>
</dbReference>
<dbReference type="AlphaFoldDB" id="A0AAN7N6B2"/>
<dbReference type="GO" id="GO:0005506">
    <property type="term" value="F:iron ion binding"/>
    <property type="evidence" value="ECO:0007669"/>
    <property type="project" value="InterPro"/>
</dbReference>
<reference evidence="8 9" key="1">
    <citation type="journal article" date="2023" name="Hortic Res">
        <title>Pangenome of water caltrop reveals structural variations and asymmetric subgenome divergence after allopolyploidization.</title>
        <authorList>
            <person name="Zhang X."/>
            <person name="Chen Y."/>
            <person name="Wang L."/>
            <person name="Yuan Y."/>
            <person name="Fang M."/>
            <person name="Shi L."/>
            <person name="Lu R."/>
            <person name="Comes H.P."/>
            <person name="Ma Y."/>
            <person name="Chen Y."/>
            <person name="Huang G."/>
            <person name="Zhou Y."/>
            <person name="Zheng Z."/>
            <person name="Qiu Y."/>
        </authorList>
    </citation>
    <scope>NUCLEOTIDE SEQUENCE [LARGE SCALE GENOMIC DNA]</scope>
    <source>
        <strain evidence="8">F231</strain>
    </source>
</reference>
<dbReference type="FunFam" id="1.10.630.10:FF:000007">
    <property type="entry name" value="Cytochrome P450 76C4"/>
    <property type="match status" value="1"/>
</dbReference>
<keyword evidence="5 6" id="KW-0349">Heme</keyword>
<dbReference type="InterPro" id="IPR036396">
    <property type="entry name" value="Cyt_P450_sf"/>
</dbReference>
<dbReference type="GO" id="GO:0016705">
    <property type="term" value="F:oxidoreductase activity, acting on paired donors, with incorporation or reduction of molecular oxygen"/>
    <property type="evidence" value="ECO:0007669"/>
    <property type="project" value="InterPro"/>
</dbReference>
<keyword evidence="4 5" id="KW-0408">Iron</keyword>
<dbReference type="InterPro" id="IPR017972">
    <property type="entry name" value="Cyt_P450_CS"/>
</dbReference>
<evidence type="ECO:0000256" key="6">
    <source>
        <dbReference type="RuleBase" id="RU000461"/>
    </source>
</evidence>
<keyword evidence="3 6" id="KW-0560">Oxidoreductase</keyword>
<dbReference type="GO" id="GO:0020037">
    <property type="term" value="F:heme binding"/>
    <property type="evidence" value="ECO:0007669"/>
    <property type="project" value="InterPro"/>
</dbReference>
<dbReference type="GO" id="GO:0004497">
    <property type="term" value="F:monooxygenase activity"/>
    <property type="evidence" value="ECO:0007669"/>
    <property type="project" value="UniProtKB-KW"/>
</dbReference>
<keyword evidence="7" id="KW-0472">Membrane</keyword>
<keyword evidence="7" id="KW-1133">Transmembrane helix</keyword>
<evidence type="ECO:0000256" key="7">
    <source>
        <dbReference type="SAM" id="Phobius"/>
    </source>
</evidence>
<accession>A0AAN7N6B2</accession>
<dbReference type="InterPro" id="IPR001128">
    <property type="entry name" value="Cyt_P450"/>
</dbReference>
<evidence type="ECO:0000256" key="1">
    <source>
        <dbReference type="ARBA" id="ARBA00010617"/>
    </source>
</evidence>
<protein>
    <submittedName>
        <fullName evidence="8">Uncharacterized protein</fullName>
    </submittedName>
</protein>
<dbReference type="PROSITE" id="PS00086">
    <property type="entry name" value="CYTOCHROME_P450"/>
    <property type="match status" value="1"/>
</dbReference>
<sequence length="500" mass="55760">MKVSGYALYLMLLLGLLGALLSLLWRGDQKSKPKKLPPGPTPLPLIGNILSLGGRTHRTLADLARTHGPVMSLKLGCVRSVVISSAAAAREVMQKHDLTFSDRNISSGVGTSDHEFHSIIWLPVSPKWRSLRRISKTHIFSSERLADKQDLRRKKVDDLLEHVRKCAGTGQPVDIGQEVFSTALNLLSNTIFSVDLADANSDTAREFKSLIGDLLIAAAEPNLSDFFPVLRHLDIQGIRGRMRAYNKRFLEIMGQFIHARVAARKETDYRPFNDVLDVLLGLYEGNRLEINLADVQHLLFDLFGAGADTTSISVEWAMAELIHNPITLSKVREETDRIIGRGRPVQESDIPNLPYLQAVVKETFRMHPPTPLMIPRKAKEDTEIMGFTIPGGAQVLVNAYAIGRDPHSWEEPEVFRPERFLGSEIDVKGNHFELIPFGAGRRICPGYPLAQRTVPLMVASMVQGFDWKIEGKVEDMNLDDEFGLVVRLAKPLRAIPIPVN</sequence>
<keyword evidence="2 5" id="KW-0479">Metal-binding</keyword>
<proteinExistence type="inferred from homology"/>
<dbReference type="CDD" id="cd11073">
    <property type="entry name" value="CYP76-like"/>
    <property type="match status" value="1"/>
</dbReference>
<comment type="caution">
    <text evidence="8">The sequence shown here is derived from an EMBL/GenBank/DDBJ whole genome shotgun (WGS) entry which is preliminary data.</text>
</comment>
<dbReference type="SUPFAM" id="SSF48264">
    <property type="entry name" value="Cytochrome P450"/>
    <property type="match status" value="1"/>
</dbReference>
<dbReference type="Proteomes" id="UP001346149">
    <property type="component" value="Unassembled WGS sequence"/>
</dbReference>
<evidence type="ECO:0000256" key="3">
    <source>
        <dbReference type="ARBA" id="ARBA00023002"/>
    </source>
</evidence>
<dbReference type="Pfam" id="PF00067">
    <property type="entry name" value="p450"/>
    <property type="match status" value="1"/>
</dbReference>
<evidence type="ECO:0000256" key="5">
    <source>
        <dbReference type="PIRSR" id="PIRSR602401-1"/>
    </source>
</evidence>
<dbReference type="Gene3D" id="1.10.630.10">
    <property type="entry name" value="Cytochrome P450"/>
    <property type="match status" value="1"/>
</dbReference>
<comment type="cofactor">
    <cofactor evidence="5">
        <name>heme</name>
        <dbReference type="ChEBI" id="CHEBI:30413"/>
    </cofactor>
</comment>
<dbReference type="PANTHER" id="PTHR47950:SF48">
    <property type="entry name" value="CYTOCHROME P450 FAMILY PROTEIN, EXPRESSED"/>
    <property type="match status" value="1"/>
</dbReference>
<keyword evidence="7" id="KW-0812">Transmembrane</keyword>
<evidence type="ECO:0000256" key="4">
    <source>
        <dbReference type="ARBA" id="ARBA00023004"/>
    </source>
</evidence>
<name>A0AAN7N6B2_TRANT</name>
<dbReference type="PANTHER" id="PTHR47950">
    <property type="entry name" value="CYTOCHROME P450, FAMILY 76, SUBFAMILY C, POLYPEPTIDE 5-RELATED"/>
    <property type="match status" value="1"/>
</dbReference>
<dbReference type="PRINTS" id="PR00463">
    <property type="entry name" value="EP450I"/>
</dbReference>
<dbReference type="PRINTS" id="PR00385">
    <property type="entry name" value="P450"/>
</dbReference>
<feature type="transmembrane region" description="Helical" evidence="7">
    <location>
        <begin position="6"/>
        <end position="25"/>
    </location>
</feature>
<keyword evidence="6" id="KW-0503">Monooxygenase</keyword>
<evidence type="ECO:0000256" key="2">
    <source>
        <dbReference type="ARBA" id="ARBA00022723"/>
    </source>
</evidence>
<keyword evidence="9" id="KW-1185">Reference proteome</keyword>